<evidence type="ECO:0000259" key="7">
    <source>
        <dbReference type="Pfam" id="PF01490"/>
    </source>
</evidence>
<keyword evidence="2" id="KW-0813">Transport</keyword>
<evidence type="ECO:0000313" key="9">
    <source>
        <dbReference type="Proteomes" id="UP000326759"/>
    </source>
</evidence>
<feature type="transmembrane region" description="Helical" evidence="6">
    <location>
        <begin position="148"/>
        <end position="170"/>
    </location>
</feature>
<proteinExistence type="predicted"/>
<evidence type="ECO:0000256" key="4">
    <source>
        <dbReference type="ARBA" id="ARBA00022989"/>
    </source>
</evidence>
<comment type="subcellular location">
    <subcellularLocation>
        <location evidence="1">Membrane</location>
    </subcellularLocation>
</comment>
<feature type="transmembrane region" description="Helical" evidence="6">
    <location>
        <begin position="21"/>
        <end position="43"/>
    </location>
</feature>
<gene>
    <name evidence="8" type="ORF">Anas_03092</name>
</gene>
<dbReference type="Proteomes" id="UP000326759">
    <property type="component" value="Unassembled WGS sequence"/>
</dbReference>
<organism evidence="8 9">
    <name type="scientific">Armadillidium nasatum</name>
    <dbReference type="NCBI Taxonomy" id="96803"/>
    <lineage>
        <taxon>Eukaryota</taxon>
        <taxon>Metazoa</taxon>
        <taxon>Ecdysozoa</taxon>
        <taxon>Arthropoda</taxon>
        <taxon>Crustacea</taxon>
        <taxon>Multicrustacea</taxon>
        <taxon>Malacostraca</taxon>
        <taxon>Eumalacostraca</taxon>
        <taxon>Peracarida</taxon>
        <taxon>Isopoda</taxon>
        <taxon>Oniscidea</taxon>
        <taxon>Crinocheta</taxon>
        <taxon>Armadillidiidae</taxon>
        <taxon>Armadillidium</taxon>
    </lineage>
</organism>
<comment type="caution">
    <text evidence="8">The sequence shown here is derived from an EMBL/GenBank/DDBJ whole genome shotgun (WGS) entry which is preliminary data.</text>
</comment>
<keyword evidence="4 6" id="KW-1133">Transmembrane helix</keyword>
<dbReference type="OrthoDB" id="655540at2759"/>
<feature type="transmembrane region" description="Helical" evidence="6">
    <location>
        <begin position="182"/>
        <end position="205"/>
    </location>
</feature>
<name>A0A5N5T278_9CRUS</name>
<evidence type="ECO:0000256" key="5">
    <source>
        <dbReference type="ARBA" id="ARBA00023136"/>
    </source>
</evidence>
<dbReference type="Gene3D" id="1.20.1740.10">
    <property type="entry name" value="Amino acid/polyamine transporter I"/>
    <property type="match status" value="1"/>
</dbReference>
<dbReference type="EMBL" id="SEYY01014354">
    <property type="protein sequence ID" value="KAB7500325.1"/>
    <property type="molecule type" value="Genomic_DNA"/>
</dbReference>
<dbReference type="GO" id="GO:0016020">
    <property type="term" value="C:membrane"/>
    <property type="evidence" value="ECO:0007669"/>
    <property type="project" value="UniProtKB-SubCell"/>
</dbReference>
<dbReference type="Pfam" id="PF01490">
    <property type="entry name" value="Aa_trans"/>
    <property type="match status" value="2"/>
</dbReference>
<feature type="domain" description="Amino acid transporter transmembrane" evidence="7">
    <location>
        <begin position="111"/>
        <end position="219"/>
    </location>
</feature>
<evidence type="ECO:0000256" key="1">
    <source>
        <dbReference type="ARBA" id="ARBA00004370"/>
    </source>
</evidence>
<dbReference type="PANTHER" id="PTHR48017">
    <property type="entry name" value="OS05G0424000 PROTEIN-RELATED"/>
    <property type="match status" value="1"/>
</dbReference>
<dbReference type="InterPro" id="IPR013057">
    <property type="entry name" value="AA_transpt_TM"/>
</dbReference>
<reference evidence="8 9" key="1">
    <citation type="journal article" date="2019" name="PLoS Biol.">
        <title>Sex chromosomes control vertical transmission of feminizing Wolbachia symbionts in an isopod.</title>
        <authorList>
            <person name="Becking T."/>
            <person name="Chebbi M.A."/>
            <person name="Giraud I."/>
            <person name="Moumen B."/>
            <person name="Laverre T."/>
            <person name="Caubet Y."/>
            <person name="Peccoud J."/>
            <person name="Gilbert C."/>
            <person name="Cordaux R."/>
        </authorList>
    </citation>
    <scope>NUCLEOTIDE SEQUENCE [LARGE SCALE GENOMIC DNA]</scope>
    <source>
        <strain evidence="8">ANa2</strain>
        <tissue evidence="8">Whole body excluding digestive tract and cuticle</tissue>
    </source>
</reference>
<evidence type="ECO:0000256" key="6">
    <source>
        <dbReference type="SAM" id="Phobius"/>
    </source>
</evidence>
<protein>
    <recommendedName>
        <fullName evidence="7">Amino acid transporter transmembrane domain-containing protein</fullName>
    </recommendedName>
</protein>
<evidence type="ECO:0000313" key="8">
    <source>
        <dbReference type="EMBL" id="KAB7500325.1"/>
    </source>
</evidence>
<keyword evidence="5 6" id="KW-0472">Membrane</keyword>
<feature type="transmembrane region" description="Helical" evidence="6">
    <location>
        <begin position="49"/>
        <end position="67"/>
    </location>
</feature>
<dbReference type="AlphaFoldDB" id="A0A5N5T278"/>
<evidence type="ECO:0000256" key="3">
    <source>
        <dbReference type="ARBA" id="ARBA00022692"/>
    </source>
</evidence>
<sequence length="236" mass="25874">MGNSGEKLDAKEEEQMERKAGLGYWLTSFFLVAQMAGAGFLAIPKAVSHASWGGAVMIILFCVSVGFSGMRLGRCWVILEERWEDYKKPSRQPYQEIAFRALGIHGRLPTLTSFSLGFGTILFSFGGASVFPTIQNDMKNRSDFWKSVILSFAVILLLYFPVGVLAFVLIGDNLNDNVLLSVGPSVIVTIAIALQIINLAGTYIITLNPVVQTVEDIIGVPTKPSQHGKGYIYGRY</sequence>
<feature type="domain" description="Amino acid transporter transmembrane" evidence="7">
    <location>
        <begin position="24"/>
        <end position="108"/>
    </location>
</feature>
<evidence type="ECO:0000256" key="2">
    <source>
        <dbReference type="ARBA" id="ARBA00022448"/>
    </source>
</evidence>
<accession>A0A5N5T278</accession>
<keyword evidence="9" id="KW-1185">Reference proteome</keyword>
<keyword evidence="3 6" id="KW-0812">Transmembrane</keyword>